<accession>A0A382G5H5</accession>
<evidence type="ECO:0000313" key="1">
    <source>
        <dbReference type="EMBL" id="SVB70510.1"/>
    </source>
</evidence>
<dbReference type="AlphaFoldDB" id="A0A382G5H5"/>
<dbReference type="EMBL" id="UINC01053689">
    <property type="protein sequence ID" value="SVB70510.1"/>
    <property type="molecule type" value="Genomic_DNA"/>
</dbReference>
<proteinExistence type="predicted"/>
<gene>
    <name evidence="1" type="ORF">METZ01_LOCUS223364</name>
</gene>
<organism evidence="1">
    <name type="scientific">marine metagenome</name>
    <dbReference type="NCBI Taxonomy" id="408172"/>
    <lineage>
        <taxon>unclassified sequences</taxon>
        <taxon>metagenomes</taxon>
        <taxon>ecological metagenomes</taxon>
    </lineage>
</organism>
<reference evidence="1" key="1">
    <citation type="submission" date="2018-05" db="EMBL/GenBank/DDBJ databases">
        <authorList>
            <person name="Lanie J.A."/>
            <person name="Ng W.-L."/>
            <person name="Kazmierczak K.M."/>
            <person name="Andrzejewski T.M."/>
            <person name="Davidsen T.M."/>
            <person name="Wayne K.J."/>
            <person name="Tettelin H."/>
            <person name="Glass J.I."/>
            <person name="Rusch D."/>
            <person name="Podicherti R."/>
            <person name="Tsui H.-C.T."/>
            <person name="Winkler M.E."/>
        </authorList>
    </citation>
    <scope>NUCLEOTIDE SEQUENCE</scope>
</reference>
<protein>
    <recommendedName>
        <fullName evidence="2">DUF3303 domain-containing protein</fullName>
    </recommendedName>
</protein>
<sequence>MLFHIQSTHSYKTCGANDPEKKKIMRSAFLSAEEKGIKIHSLVVNRPSHTVYMVAESETFEDIDKMFEPILTMTDAIITPVMPMTLD</sequence>
<name>A0A382G5H5_9ZZZZ</name>
<evidence type="ECO:0008006" key="2">
    <source>
        <dbReference type="Google" id="ProtNLM"/>
    </source>
</evidence>